<evidence type="ECO:0000256" key="2">
    <source>
        <dbReference type="ARBA" id="ARBA00022679"/>
    </source>
</evidence>
<keyword evidence="5" id="KW-1185">Reference proteome</keyword>
<evidence type="ECO:0000256" key="1">
    <source>
        <dbReference type="ARBA" id="ARBA00022603"/>
    </source>
</evidence>
<dbReference type="InterPro" id="IPR029063">
    <property type="entry name" value="SAM-dependent_MTases_sf"/>
</dbReference>
<dbReference type="Gene3D" id="3.40.50.150">
    <property type="entry name" value="Vaccinia Virus protein VP39"/>
    <property type="match status" value="1"/>
</dbReference>
<dbReference type="Pfam" id="PF10017">
    <property type="entry name" value="Methyltransf_33"/>
    <property type="match status" value="1"/>
</dbReference>
<dbReference type="Proteomes" id="UP001597544">
    <property type="component" value="Unassembled WGS sequence"/>
</dbReference>
<dbReference type="PANTHER" id="PTHR43397">
    <property type="entry name" value="ERGOTHIONEINE BIOSYNTHESIS PROTEIN 1"/>
    <property type="match status" value="1"/>
</dbReference>
<keyword evidence="1 4" id="KW-0489">Methyltransferase</keyword>
<feature type="domain" description="Histidine-specific methyltransferase SAM-dependent" evidence="3">
    <location>
        <begin position="27"/>
        <end position="333"/>
    </location>
</feature>
<dbReference type="NCBIfam" id="TIGR03438">
    <property type="entry name" value="egtD_ergothio"/>
    <property type="match status" value="1"/>
</dbReference>
<dbReference type="InterPro" id="IPR017804">
    <property type="entry name" value="MeTrfase_EgtD-like"/>
</dbReference>
<gene>
    <name evidence="4" type="primary">egtD</name>
    <name evidence="4" type="ORF">ACFSRY_16840</name>
</gene>
<dbReference type="InterPro" id="IPR051128">
    <property type="entry name" value="EgtD_Methyltrsf_superfamily"/>
</dbReference>
<reference evidence="5" key="1">
    <citation type="journal article" date="2019" name="Int. J. Syst. Evol. Microbiol.">
        <title>The Global Catalogue of Microorganisms (GCM) 10K type strain sequencing project: providing services to taxonomists for standard genome sequencing and annotation.</title>
        <authorList>
            <consortium name="The Broad Institute Genomics Platform"/>
            <consortium name="The Broad Institute Genome Sequencing Center for Infectious Disease"/>
            <person name="Wu L."/>
            <person name="Ma J."/>
        </authorList>
    </citation>
    <scope>NUCLEOTIDE SEQUENCE [LARGE SCALE GENOMIC DNA]</scope>
    <source>
        <strain evidence="5">KCTC 42498</strain>
    </source>
</reference>
<protein>
    <submittedName>
        <fullName evidence="4">L-histidine N(Alpha)-methyltransferase</fullName>
        <ecNumber evidence="4">2.1.1.44</ecNumber>
    </submittedName>
</protein>
<dbReference type="EMBL" id="JBHULU010000021">
    <property type="protein sequence ID" value="MFD2515542.1"/>
    <property type="molecule type" value="Genomic_DNA"/>
</dbReference>
<dbReference type="PIRSF" id="PIRSF018005">
    <property type="entry name" value="UCP018005"/>
    <property type="match status" value="1"/>
</dbReference>
<dbReference type="PANTHER" id="PTHR43397:SF1">
    <property type="entry name" value="ERGOTHIONEINE BIOSYNTHESIS PROTEIN 1"/>
    <property type="match status" value="1"/>
</dbReference>
<comment type="caution">
    <text evidence="4">The sequence shown here is derived from an EMBL/GenBank/DDBJ whole genome shotgun (WGS) entry which is preliminary data.</text>
</comment>
<dbReference type="SUPFAM" id="SSF53335">
    <property type="entry name" value="S-adenosyl-L-methionine-dependent methyltransferases"/>
    <property type="match status" value="1"/>
</dbReference>
<proteinExistence type="predicted"/>
<organism evidence="4 5">
    <name type="scientific">Pontibacter locisalis</name>
    <dbReference type="NCBI Taxonomy" id="1719035"/>
    <lineage>
        <taxon>Bacteria</taxon>
        <taxon>Pseudomonadati</taxon>
        <taxon>Bacteroidota</taxon>
        <taxon>Cytophagia</taxon>
        <taxon>Cytophagales</taxon>
        <taxon>Hymenobacteraceae</taxon>
        <taxon>Pontibacter</taxon>
    </lineage>
</organism>
<evidence type="ECO:0000313" key="5">
    <source>
        <dbReference type="Proteomes" id="UP001597544"/>
    </source>
</evidence>
<dbReference type="InterPro" id="IPR019257">
    <property type="entry name" value="MeTrfase_dom"/>
</dbReference>
<evidence type="ECO:0000313" key="4">
    <source>
        <dbReference type="EMBL" id="MFD2515542.1"/>
    </source>
</evidence>
<dbReference type="EC" id="2.1.1.44" evidence="4"/>
<dbReference type="GO" id="GO:0032259">
    <property type="term" value="P:methylation"/>
    <property type="evidence" value="ECO:0007669"/>
    <property type="project" value="UniProtKB-KW"/>
</dbReference>
<dbReference type="GO" id="GO:0052706">
    <property type="term" value="F:L-histidine N(alpha)-methyltransferase activity"/>
    <property type="evidence" value="ECO:0007669"/>
    <property type="project" value="UniProtKB-EC"/>
</dbReference>
<name>A0ABW5IPE4_9BACT</name>
<accession>A0ABW5IPE4</accession>
<keyword evidence="2 4" id="KW-0808">Transferase</keyword>
<evidence type="ECO:0000259" key="3">
    <source>
        <dbReference type="Pfam" id="PF10017"/>
    </source>
</evidence>
<dbReference type="InterPro" id="IPR035094">
    <property type="entry name" value="EgtD"/>
</dbReference>
<sequence>MMELNSTLAPMIELSRTEDGSNKNGAFAKDVADGLSQKQKHLPSRYFYDGKGSQLFQQIMDLPEYYLTRAEFEVLTDNQEAMVQHFAHEGFFHMIDLGAGDALKTKILIRQLTKQQSSFDYVPVDISGDAMKQLTKSLQEEMPEVGVQAVVGEYFKALQWLQQNKSERKVVLFLGSNIGNFEMKESVEFLCSMRSYLGAGDKLLMGVDLRKDPDTILNAYDDAAGITAEFNLNLLHRINRELGGEFDVDQFQHYAMYNPLEGVMRSFLISLKEQDVYIRDTGRTFHFDAWEAIHTENSHKYFIEQVKELGQQCGFKIETVFYDSRRGFADVLFTTE</sequence>